<dbReference type="InterPro" id="IPR007150">
    <property type="entry name" value="HUS1/Mec3"/>
</dbReference>
<dbReference type="Gene3D" id="1.10.20.10">
    <property type="entry name" value="Histone, subunit A"/>
    <property type="match status" value="1"/>
</dbReference>
<dbReference type="PANTHER" id="PTHR12900:SF0">
    <property type="entry name" value="CHECKPOINT PROTEIN"/>
    <property type="match status" value="1"/>
</dbReference>
<feature type="region of interest" description="Disordered" evidence="4">
    <location>
        <begin position="205"/>
        <end position="224"/>
    </location>
</feature>
<dbReference type="EMBL" id="JAHRIO010051386">
    <property type="protein sequence ID" value="MEQ2175379.1"/>
    <property type="molecule type" value="Genomic_DNA"/>
</dbReference>
<sequence length="365" mass="41032">MELLVRSCPSSGWSDKSLRTSRPTTFQISTMALQEASEPYLVRLLEDTNLCIIHAKRVTIMPKDIQLAHRFRERFTKTSHPAPVGRARIRSSGHQYRKFCQHVCNDPTAEMKPDDSWSSSLQANFFDEYQMEGVSSEFNEICLEVSPENLSRAQTPTLSSISRVVTHDVPVDMIPRRLWQELKEPSMPDFDVRSFSMNPPFSLSLHPSSPVKQSFSSRGQPEQRDNLKIETDLVSATTHFKDLGNPPWGKNICKHLSVNPPDQVIFTEDADVLAGWIWATSSETLTECPSVSAGDESSQDGGPSQSRDPELMAEATVDIRKLQQFLVGQQVNPSKAMCNIVHQNVVHLILLHEDVSLQYFIPAVA</sequence>
<name>A0ABV0NX41_9TELE</name>
<feature type="region of interest" description="Disordered" evidence="4">
    <location>
        <begin position="288"/>
        <end position="309"/>
    </location>
</feature>
<evidence type="ECO:0000313" key="6">
    <source>
        <dbReference type="EMBL" id="MEQ2175379.1"/>
    </source>
</evidence>
<dbReference type="SUPFAM" id="SSF47113">
    <property type="entry name" value="Histone-fold"/>
    <property type="match status" value="1"/>
</dbReference>
<evidence type="ECO:0000256" key="4">
    <source>
        <dbReference type="SAM" id="MobiDB-lite"/>
    </source>
</evidence>
<evidence type="ECO:0000259" key="5">
    <source>
        <dbReference type="Pfam" id="PF00125"/>
    </source>
</evidence>
<feature type="compositionally biased region" description="Polar residues" evidence="4">
    <location>
        <begin position="288"/>
        <end position="306"/>
    </location>
</feature>
<dbReference type="Gene3D" id="3.70.10.10">
    <property type="match status" value="1"/>
</dbReference>
<evidence type="ECO:0000256" key="3">
    <source>
        <dbReference type="ARBA" id="ARBA00023242"/>
    </source>
</evidence>
<keyword evidence="7" id="KW-1185">Reference proteome</keyword>
<comment type="subcellular location">
    <subcellularLocation>
        <location evidence="1">Nucleus</location>
    </subcellularLocation>
</comment>
<feature type="domain" description="Core Histone H2A/H2B/H3" evidence="5">
    <location>
        <begin position="30"/>
        <end position="70"/>
    </location>
</feature>
<evidence type="ECO:0000313" key="7">
    <source>
        <dbReference type="Proteomes" id="UP001476798"/>
    </source>
</evidence>
<comment type="caution">
    <text evidence="6">The sequence shown here is derived from an EMBL/GenBank/DDBJ whole genome shotgun (WGS) entry which is preliminary data.</text>
</comment>
<reference evidence="6 7" key="1">
    <citation type="submission" date="2021-06" db="EMBL/GenBank/DDBJ databases">
        <authorList>
            <person name="Palmer J.M."/>
        </authorList>
    </citation>
    <scope>NUCLEOTIDE SEQUENCE [LARGE SCALE GENOMIC DNA]</scope>
    <source>
        <strain evidence="6 7">GA_2019</strain>
        <tissue evidence="6">Muscle</tissue>
    </source>
</reference>
<comment type="similarity">
    <text evidence="2">Belongs to the histone H3 family.</text>
</comment>
<keyword evidence="3" id="KW-0539">Nucleus</keyword>
<gene>
    <name evidence="6" type="ORF">GOODEAATRI_017384</name>
</gene>
<dbReference type="Proteomes" id="UP001476798">
    <property type="component" value="Unassembled WGS sequence"/>
</dbReference>
<dbReference type="Pfam" id="PF04005">
    <property type="entry name" value="Hus1"/>
    <property type="match status" value="1"/>
</dbReference>
<dbReference type="Pfam" id="PF00125">
    <property type="entry name" value="Histone"/>
    <property type="match status" value="1"/>
</dbReference>
<dbReference type="PANTHER" id="PTHR12900">
    <property type="entry name" value="MITOTIC AND DNA DAMAGE CHECKPOINT PROTEIN HUS1"/>
    <property type="match status" value="1"/>
</dbReference>
<accession>A0ABV0NX41</accession>
<dbReference type="PRINTS" id="PR00622">
    <property type="entry name" value="HISTONEH3"/>
</dbReference>
<evidence type="ECO:0000256" key="1">
    <source>
        <dbReference type="ARBA" id="ARBA00004123"/>
    </source>
</evidence>
<dbReference type="InterPro" id="IPR000164">
    <property type="entry name" value="Histone_H3/CENP-A"/>
</dbReference>
<organism evidence="6 7">
    <name type="scientific">Goodea atripinnis</name>
    <dbReference type="NCBI Taxonomy" id="208336"/>
    <lineage>
        <taxon>Eukaryota</taxon>
        <taxon>Metazoa</taxon>
        <taxon>Chordata</taxon>
        <taxon>Craniata</taxon>
        <taxon>Vertebrata</taxon>
        <taxon>Euteleostomi</taxon>
        <taxon>Actinopterygii</taxon>
        <taxon>Neopterygii</taxon>
        <taxon>Teleostei</taxon>
        <taxon>Neoteleostei</taxon>
        <taxon>Acanthomorphata</taxon>
        <taxon>Ovalentaria</taxon>
        <taxon>Atherinomorphae</taxon>
        <taxon>Cyprinodontiformes</taxon>
        <taxon>Goodeidae</taxon>
        <taxon>Goodea</taxon>
    </lineage>
</organism>
<feature type="compositionally biased region" description="Polar residues" evidence="4">
    <location>
        <begin position="211"/>
        <end position="220"/>
    </location>
</feature>
<dbReference type="InterPro" id="IPR009072">
    <property type="entry name" value="Histone-fold"/>
</dbReference>
<dbReference type="SMART" id="SM00428">
    <property type="entry name" value="H3"/>
    <property type="match status" value="1"/>
</dbReference>
<evidence type="ECO:0000256" key="2">
    <source>
        <dbReference type="ARBA" id="ARBA00010343"/>
    </source>
</evidence>
<proteinExistence type="inferred from homology"/>
<dbReference type="InterPro" id="IPR007125">
    <property type="entry name" value="H2A/H2B/H3"/>
</dbReference>
<protein>
    <recommendedName>
        <fullName evidence="5">Core Histone H2A/H2B/H3 domain-containing protein</fullName>
    </recommendedName>
</protein>